<evidence type="ECO:0000313" key="9">
    <source>
        <dbReference type="EMBL" id="QCP36774.1"/>
    </source>
</evidence>
<dbReference type="RefSeq" id="WP_137329948.1">
    <property type="nucleotide sequence ID" value="NZ_CP040058.1"/>
</dbReference>
<evidence type="ECO:0000259" key="8">
    <source>
        <dbReference type="Pfam" id="PF13382"/>
    </source>
</evidence>
<evidence type="ECO:0000256" key="4">
    <source>
        <dbReference type="ARBA" id="ARBA00023211"/>
    </source>
</evidence>
<dbReference type="NCBIfam" id="TIGR01178">
    <property type="entry name" value="ade"/>
    <property type="match status" value="1"/>
</dbReference>
<dbReference type="InterPro" id="IPR011059">
    <property type="entry name" value="Metal-dep_hydrolase_composite"/>
</dbReference>
<dbReference type="InterPro" id="IPR032466">
    <property type="entry name" value="Metal_Hydrolase"/>
</dbReference>
<comment type="catalytic activity">
    <reaction evidence="5 6">
        <text>adenine + H2O + H(+) = hypoxanthine + NH4(+)</text>
        <dbReference type="Rhea" id="RHEA:23688"/>
        <dbReference type="ChEBI" id="CHEBI:15377"/>
        <dbReference type="ChEBI" id="CHEBI:15378"/>
        <dbReference type="ChEBI" id="CHEBI:16708"/>
        <dbReference type="ChEBI" id="CHEBI:17368"/>
        <dbReference type="ChEBI" id="CHEBI:28938"/>
        <dbReference type="EC" id="3.5.4.2"/>
    </reaction>
</comment>
<protein>
    <recommendedName>
        <fullName evidence="2 6">Adenine deaminase</fullName>
        <shortName evidence="6">Adenase</shortName>
        <shortName evidence="6">Adenine aminase</shortName>
        <ecNumber evidence="2 6">3.5.4.2</ecNumber>
    </recommendedName>
</protein>
<keyword evidence="3 6" id="KW-0378">Hydrolase</keyword>
<dbReference type="Gene3D" id="3.20.20.140">
    <property type="entry name" value="Metal-dependent hydrolases"/>
    <property type="match status" value="1"/>
</dbReference>
<dbReference type="Gene3D" id="2.30.40.10">
    <property type="entry name" value="Urease, subunit C, domain 1"/>
    <property type="match status" value="1"/>
</dbReference>
<feature type="domain" description="Amidohydrolase-related" evidence="7">
    <location>
        <begin position="50"/>
        <end position="330"/>
    </location>
</feature>
<dbReference type="GO" id="GO:0000034">
    <property type="term" value="F:adenine deaminase activity"/>
    <property type="evidence" value="ECO:0007669"/>
    <property type="project" value="UniProtKB-UniRule"/>
</dbReference>
<evidence type="ECO:0000256" key="5">
    <source>
        <dbReference type="ARBA" id="ARBA00047720"/>
    </source>
</evidence>
<sequence length="555" mass="60397">MTYDLVFKNGTIVDVKKKTCFQADLAVSDGKIAAVGDFTGEKEIDCTAKVLCPGFIDAHVHIESSMAAPCEFANAILPHGTTTVIADPHEMVNVSGNEAVRYLLGATENLPVSVYVMLPSSIPSTPFETNGADFTSKDMETWIGHPRVLGLGEVMCYPDVLAGSKEIMDKIALCKDKVIDGHAPGLTGEDLRRYIEAGVMTDHECTSFAEAEEKWKAGMKILIREGSAARNVEAIVTGLVEKGLSTEEFLFCTDDKHLDTIEQEGHISFNVKKSIRLGLKPEEAIAMATWNTAQTYGLQNIGCLEKGYDADIVALDSLEDFNVLQVYKKGVSSQEMLSEGKEADTDYGAMLHTVNVKPFQKNQLLLRTQGKVPVIGLVPGQIITKYLMEQVPSENGLFQPDSVYSKLCVFERHRGTGNITAAPLKGYGITGGAIATSVAHDSHNIIAAGDSDEDIIKAVEIIQDMQGGYALVRNGEEAGRLPLPIAGLMSTWPAKRIQERIDAMVQTARMMNISEDCDPFITLSFMALPVIPELRLTDKGLVDVSNYQIIKDKGE</sequence>
<dbReference type="SUPFAM" id="SSF51338">
    <property type="entry name" value="Composite domain of metallo-dependent hydrolases"/>
    <property type="match status" value="1"/>
</dbReference>
<feature type="domain" description="Adenine deaminase C-terminal" evidence="8">
    <location>
        <begin position="381"/>
        <end position="546"/>
    </location>
</feature>
<dbReference type="GO" id="GO:0006146">
    <property type="term" value="P:adenine catabolic process"/>
    <property type="evidence" value="ECO:0007669"/>
    <property type="project" value="InterPro"/>
</dbReference>
<keyword evidence="10" id="KW-1185">Reference proteome</keyword>
<name>A0A4P8IL47_9FIRM</name>
<comment type="similarity">
    <text evidence="1 6">Belongs to the metallo-dependent hydrolases superfamily. Adenine deaminase family.</text>
</comment>
<dbReference type="InterPro" id="IPR006680">
    <property type="entry name" value="Amidohydro-rel"/>
</dbReference>
<dbReference type="HAMAP" id="MF_01518">
    <property type="entry name" value="Adenine_deamin"/>
    <property type="match status" value="1"/>
</dbReference>
<dbReference type="CDD" id="cd01295">
    <property type="entry name" value="AdeC"/>
    <property type="match status" value="1"/>
</dbReference>
<dbReference type="KEGG" id="arf:AR1Y2_3320"/>
<dbReference type="Pfam" id="PF01979">
    <property type="entry name" value="Amidohydro_1"/>
    <property type="match status" value="1"/>
</dbReference>
<dbReference type="EC" id="3.5.4.2" evidence="2 6"/>
<evidence type="ECO:0000259" key="7">
    <source>
        <dbReference type="Pfam" id="PF01979"/>
    </source>
</evidence>
<evidence type="ECO:0000256" key="3">
    <source>
        <dbReference type="ARBA" id="ARBA00022801"/>
    </source>
</evidence>
<evidence type="ECO:0000256" key="1">
    <source>
        <dbReference type="ARBA" id="ARBA00006773"/>
    </source>
</evidence>
<accession>A0A4P8IL47</accession>
<evidence type="ECO:0000256" key="2">
    <source>
        <dbReference type="ARBA" id="ARBA00012782"/>
    </source>
</evidence>
<dbReference type="EMBL" id="CP040058">
    <property type="protein sequence ID" value="QCP36774.1"/>
    <property type="molecule type" value="Genomic_DNA"/>
</dbReference>
<proteinExistence type="inferred from homology"/>
<evidence type="ECO:0000256" key="6">
    <source>
        <dbReference type="HAMAP-Rule" id="MF_01518"/>
    </source>
</evidence>
<organism evidence="9 10">
    <name type="scientific">Anaerostipes rhamnosivorans</name>
    <dbReference type="NCBI Taxonomy" id="1229621"/>
    <lineage>
        <taxon>Bacteria</taxon>
        <taxon>Bacillati</taxon>
        <taxon>Bacillota</taxon>
        <taxon>Clostridia</taxon>
        <taxon>Lachnospirales</taxon>
        <taxon>Lachnospiraceae</taxon>
        <taxon>Anaerostipes</taxon>
    </lineage>
</organism>
<evidence type="ECO:0000313" key="10">
    <source>
        <dbReference type="Proteomes" id="UP000298653"/>
    </source>
</evidence>
<dbReference type="PANTHER" id="PTHR11113:SF2">
    <property type="entry name" value="ADENINE DEAMINASE"/>
    <property type="match status" value="1"/>
</dbReference>
<dbReference type="InterPro" id="IPR026912">
    <property type="entry name" value="Adenine_deam_C"/>
</dbReference>
<reference evidence="9 10" key="1">
    <citation type="submission" date="2019-05" db="EMBL/GenBank/DDBJ databases">
        <title>Complete genome sequencing of Anaerostipes rhamnosivorans.</title>
        <authorList>
            <person name="Bui T.P.N."/>
            <person name="de Vos W.M."/>
        </authorList>
    </citation>
    <scope>NUCLEOTIDE SEQUENCE [LARGE SCALE GENOMIC DNA]</scope>
    <source>
        <strain evidence="9 10">1y2</strain>
    </source>
</reference>
<dbReference type="Pfam" id="PF13382">
    <property type="entry name" value="Adenine_deam_C"/>
    <property type="match status" value="1"/>
</dbReference>
<dbReference type="PANTHER" id="PTHR11113">
    <property type="entry name" value="N-ACETYLGLUCOSAMINE-6-PHOSPHATE DEACETYLASE"/>
    <property type="match status" value="1"/>
</dbReference>
<dbReference type="OrthoDB" id="9775607at2"/>
<dbReference type="AlphaFoldDB" id="A0A4P8IL47"/>
<dbReference type="InterPro" id="IPR006679">
    <property type="entry name" value="Adenine_deam"/>
</dbReference>
<gene>
    <name evidence="6" type="primary">ade</name>
    <name evidence="9" type="ORF">AR1Y2_3320</name>
</gene>
<keyword evidence="4 6" id="KW-0464">Manganese</keyword>
<comment type="cofactor">
    <cofactor evidence="6">
        <name>Mn(2+)</name>
        <dbReference type="ChEBI" id="CHEBI:29035"/>
    </cofactor>
</comment>
<dbReference type="SUPFAM" id="SSF51556">
    <property type="entry name" value="Metallo-dependent hydrolases"/>
    <property type="match status" value="1"/>
</dbReference>
<dbReference type="Proteomes" id="UP000298653">
    <property type="component" value="Chromosome"/>
</dbReference>